<sequence length="127" mass="13993">MADRKQDEKDEKSRPFVFRVAKEEAEKLVKVAVAMGVTPGQLARSIIEREIGLIARTATVRRRVANADLLGQALGQLGWVGNNINQVAAHLNGGRPLPWRQDELERMRLDLDTALSAVMAALGRGRP</sequence>
<accession>A0ABW0P997</accession>
<dbReference type="EMBL" id="JBHSLU010000089">
    <property type="protein sequence ID" value="MFC5508384.1"/>
    <property type="molecule type" value="Genomic_DNA"/>
</dbReference>
<proteinExistence type="predicted"/>
<keyword evidence="2" id="KW-1185">Reference proteome</keyword>
<evidence type="ECO:0000313" key="2">
    <source>
        <dbReference type="Proteomes" id="UP001596060"/>
    </source>
</evidence>
<evidence type="ECO:0000313" key="1">
    <source>
        <dbReference type="EMBL" id="MFC5508384.1"/>
    </source>
</evidence>
<protein>
    <recommendedName>
        <fullName evidence="3">Bacterial mobilisation domain-containing protein</fullName>
    </recommendedName>
</protein>
<name>A0ABW0P997_9HYPH</name>
<dbReference type="RefSeq" id="WP_067988163.1">
    <property type="nucleotide sequence ID" value="NZ_JBHSLU010000089.1"/>
</dbReference>
<gene>
    <name evidence="1" type="ORF">ACFPN9_24370</name>
</gene>
<dbReference type="Proteomes" id="UP001596060">
    <property type="component" value="Unassembled WGS sequence"/>
</dbReference>
<evidence type="ECO:0008006" key="3">
    <source>
        <dbReference type="Google" id="ProtNLM"/>
    </source>
</evidence>
<reference evidence="2" key="1">
    <citation type="journal article" date="2019" name="Int. J. Syst. Evol. Microbiol.">
        <title>The Global Catalogue of Microorganisms (GCM) 10K type strain sequencing project: providing services to taxonomists for standard genome sequencing and annotation.</title>
        <authorList>
            <consortium name="The Broad Institute Genomics Platform"/>
            <consortium name="The Broad Institute Genome Sequencing Center for Infectious Disease"/>
            <person name="Wu L."/>
            <person name="Ma J."/>
        </authorList>
    </citation>
    <scope>NUCLEOTIDE SEQUENCE [LARGE SCALE GENOMIC DNA]</scope>
    <source>
        <strain evidence="2">CCUG 43117</strain>
    </source>
</reference>
<organism evidence="1 2">
    <name type="scientific">Bosea massiliensis</name>
    <dbReference type="NCBI Taxonomy" id="151419"/>
    <lineage>
        <taxon>Bacteria</taxon>
        <taxon>Pseudomonadati</taxon>
        <taxon>Pseudomonadota</taxon>
        <taxon>Alphaproteobacteria</taxon>
        <taxon>Hyphomicrobiales</taxon>
        <taxon>Boseaceae</taxon>
        <taxon>Bosea</taxon>
    </lineage>
</organism>
<comment type="caution">
    <text evidence="1">The sequence shown here is derived from an EMBL/GenBank/DDBJ whole genome shotgun (WGS) entry which is preliminary data.</text>
</comment>